<organism evidence="1 2">
    <name type="scientific">Acidovorax delafieldii</name>
    <name type="common">Pseudomonas delafieldii</name>
    <dbReference type="NCBI Taxonomy" id="47920"/>
    <lineage>
        <taxon>Bacteria</taxon>
        <taxon>Pseudomonadati</taxon>
        <taxon>Pseudomonadota</taxon>
        <taxon>Betaproteobacteria</taxon>
        <taxon>Burkholderiales</taxon>
        <taxon>Comamonadaceae</taxon>
        <taxon>Acidovorax</taxon>
    </lineage>
</organism>
<gene>
    <name evidence="1" type="ORF">ATF69_2140</name>
</gene>
<name>A0A561XQ38_ACIDE</name>
<protein>
    <submittedName>
        <fullName evidence="1">Uncharacterized protein</fullName>
    </submittedName>
</protein>
<dbReference type="EMBL" id="VJWE01000012">
    <property type="protein sequence ID" value="TWG38198.1"/>
    <property type="molecule type" value="Genomic_DNA"/>
</dbReference>
<comment type="caution">
    <text evidence="1">The sequence shown here is derived from an EMBL/GenBank/DDBJ whole genome shotgun (WGS) entry which is preliminary data.</text>
</comment>
<reference evidence="1 2" key="1">
    <citation type="journal article" date="2015" name="Stand. Genomic Sci.">
        <title>Genomic Encyclopedia of Bacterial and Archaeal Type Strains, Phase III: the genomes of soil and plant-associated and newly described type strains.</title>
        <authorList>
            <person name="Whitman W.B."/>
            <person name="Woyke T."/>
            <person name="Klenk H.P."/>
            <person name="Zhou Y."/>
            <person name="Lilburn T.G."/>
            <person name="Beck B.J."/>
            <person name="De Vos P."/>
            <person name="Vandamme P."/>
            <person name="Eisen J.A."/>
            <person name="Garrity G."/>
            <person name="Hugenholtz P."/>
            <person name="Kyrpides N.C."/>
        </authorList>
    </citation>
    <scope>NUCLEOTIDE SEQUENCE [LARGE SCALE GENOMIC DNA]</scope>
    <source>
        <strain evidence="1 2">DSM 64</strain>
    </source>
</reference>
<evidence type="ECO:0000313" key="1">
    <source>
        <dbReference type="EMBL" id="TWG38198.1"/>
    </source>
</evidence>
<dbReference type="GeneID" id="51113680"/>
<accession>A0A561XQ38</accession>
<dbReference type="AlphaFoldDB" id="A0A561XQ38"/>
<evidence type="ECO:0000313" key="2">
    <source>
        <dbReference type="Proteomes" id="UP000321485"/>
    </source>
</evidence>
<dbReference type="RefSeq" id="WP_158641483.1">
    <property type="nucleotide sequence ID" value="NZ_VJWE01000012.1"/>
</dbReference>
<dbReference type="Proteomes" id="UP000321485">
    <property type="component" value="Unassembled WGS sequence"/>
</dbReference>
<proteinExistence type="predicted"/>
<sequence length="51" mass="5812">MSESARRVLVLRYWLEAMEEKGATSSYAVQQVYITEPKLREAASFVIGWGC</sequence>